<keyword evidence="1" id="KW-0732">Signal</keyword>
<dbReference type="InterPro" id="IPR015943">
    <property type="entry name" value="WD40/YVTN_repeat-like_dom_sf"/>
</dbReference>
<dbReference type="AlphaFoldDB" id="A0A1M6XA25"/>
<evidence type="ECO:0000313" key="2">
    <source>
        <dbReference type="EMBL" id="SHL02796.1"/>
    </source>
</evidence>
<dbReference type="EMBL" id="LT670844">
    <property type="protein sequence ID" value="SHL02796.1"/>
    <property type="molecule type" value="Genomic_DNA"/>
</dbReference>
<dbReference type="SUPFAM" id="SSF51004">
    <property type="entry name" value="C-terminal (heme d1) domain of cytochrome cd1-nitrite reductase"/>
    <property type="match status" value="1"/>
</dbReference>
<evidence type="ECO:0000256" key="1">
    <source>
        <dbReference type="SAM" id="SignalP"/>
    </source>
</evidence>
<dbReference type="Proteomes" id="UP000189935">
    <property type="component" value="Chromosome I"/>
</dbReference>
<feature type="signal peptide" evidence="1">
    <location>
        <begin position="1"/>
        <end position="27"/>
    </location>
</feature>
<feature type="chain" id="PRO_5009922369" description="DNA-binding beta-propeller fold protein YncE" evidence="1">
    <location>
        <begin position="28"/>
        <end position="390"/>
    </location>
</feature>
<reference evidence="2 3" key="1">
    <citation type="submission" date="2016-11" db="EMBL/GenBank/DDBJ databases">
        <authorList>
            <person name="Jaros S."/>
            <person name="Januszkiewicz K."/>
            <person name="Wedrychowicz H."/>
        </authorList>
    </citation>
    <scope>NUCLEOTIDE SEQUENCE [LARGE SCALE GENOMIC DNA]</scope>
    <source>
        <strain evidence="2 3">GAS499</strain>
    </source>
</reference>
<gene>
    <name evidence="2" type="ORF">SAMN05444159_4809</name>
</gene>
<evidence type="ECO:0000313" key="3">
    <source>
        <dbReference type="Proteomes" id="UP000189935"/>
    </source>
</evidence>
<dbReference type="PANTHER" id="PTHR47197:SF3">
    <property type="entry name" value="DIHYDRO-HEME D1 DEHYDROGENASE"/>
    <property type="match status" value="1"/>
</dbReference>
<accession>A0A1M6XA25</accession>
<protein>
    <recommendedName>
        <fullName evidence="4">DNA-binding beta-propeller fold protein YncE</fullName>
    </recommendedName>
</protein>
<dbReference type="InterPro" id="IPR051200">
    <property type="entry name" value="Host-pathogen_enzymatic-act"/>
</dbReference>
<dbReference type="PANTHER" id="PTHR47197">
    <property type="entry name" value="PROTEIN NIRF"/>
    <property type="match status" value="1"/>
</dbReference>
<sequence length="390" mass="40927">MPVNRAAKLSLAAAILLCGSSLQSVQAKPFMIVGLDEKVWWDDDGKTILSAPGKDQVLIVDLANPEDPKTVVSLPLKNSIVGPPVNLDIDPTGSVALVADSVDVVKDGDALKQVPDNKLYVIDLKASPPKLAATVTVGKQPSGLSISPSGKMALVANRGDNTVSVLSLDGTDVKVTDTLTFPDSVAHVLFTPDGKRALAVRFPAHKVSLLDVAGDKVTYSKIDLPTGQWPYNVVVTPDSRLGLTNDNGGAGSSDGSVDTVSVIDLEANPPRIIDRVVVGDGPEGMAMSPNGDLAVSAILRGSNMKKAFFYQKNGSLSILKIDGKKVTKTEDIELGGLPEAVLFTPDGKYILAGNFMTEDFSILKVDGGKVTDTGKRFKVPGHPASARMGH</sequence>
<dbReference type="RefSeq" id="WP_244562041.1">
    <property type="nucleotide sequence ID" value="NZ_LT670844.1"/>
</dbReference>
<name>A0A1M6XA25_9BRAD</name>
<proteinExistence type="predicted"/>
<dbReference type="InterPro" id="IPR011048">
    <property type="entry name" value="Haem_d1_sf"/>
</dbReference>
<organism evidence="2 3">
    <name type="scientific">Bradyrhizobium lablabi</name>
    <dbReference type="NCBI Taxonomy" id="722472"/>
    <lineage>
        <taxon>Bacteria</taxon>
        <taxon>Pseudomonadati</taxon>
        <taxon>Pseudomonadota</taxon>
        <taxon>Alphaproteobacteria</taxon>
        <taxon>Hyphomicrobiales</taxon>
        <taxon>Nitrobacteraceae</taxon>
        <taxon>Bradyrhizobium</taxon>
    </lineage>
</organism>
<evidence type="ECO:0008006" key="4">
    <source>
        <dbReference type="Google" id="ProtNLM"/>
    </source>
</evidence>
<dbReference type="Gene3D" id="2.130.10.10">
    <property type="entry name" value="YVTN repeat-like/Quinoprotein amine dehydrogenase"/>
    <property type="match status" value="2"/>
</dbReference>